<protein>
    <recommendedName>
        <fullName evidence="4">Leucyl/phenylalanyl-tRNA--protein transferase</fullName>
        <ecNumber evidence="4">2.3.2.6</ecNumber>
    </recommendedName>
    <alternativeName>
        <fullName evidence="4">L/F-transferase</fullName>
    </alternativeName>
    <alternativeName>
        <fullName evidence="4">Leucyltransferase</fullName>
    </alternativeName>
    <alternativeName>
        <fullName evidence="4">Phenyalanyltransferase</fullName>
    </alternativeName>
</protein>
<dbReference type="InterPro" id="IPR004616">
    <property type="entry name" value="Leu/Phe-tRNA_Trfase"/>
</dbReference>
<dbReference type="InterPro" id="IPR042203">
    <property type="entry name" value="Leu/Phe-tRNA_Trfase_C"/>
</dbReference>
<dbReference type="InterPro" id="IPR016181">
    <property type="entry name" value="Acyl_CoA_acyltransferase"/>
</dbReference>
<dbReference type="Proteomes" id="UP001615550">
    <property type="component" value="Unassembled WGS sequence"/>
</dbReference>
<evidence type="ECO:0000256" key="4">
    <source>
        <dbReference type="HAMAP-Rule" id="MF_00688"/>
    </source>
</evidence>
<comment type="catalytic activity">
    <reaction evidence="4">
        <text>N-terminal L-arginyl-[protein] + L-leucyl-tRNA(Leu) = N-terminal L-leucyl-L-arginyl-[protein] + tRNA(Leu) + H(+)</text>
        <dbReference type="Rhea" id="RHEA:50416"/>
        <dbReference type="Rhea" id="RHEA-COMP:9613"/>
        <dbReference type="Rhea" id="RHEA-COMP:9622"/>
        <dbReference type="Rhea" id="RHEA-COMP:12672"/>
        <dbReference type="Rhea" id="RHEA-COMP:12673"/>
        <dbReference type="ChEBI" id="CHEBI:15378"/>
        <dbReference type="ChEBI" id="CHEBI:64719"/>
        <dbReference type="ChEBI" id="CHEBI:78442"/>
        <dbReference type="ChEBI" id="CHEBI:78494"/>
        <dbReference type="ChEBI" id="CHEBI:133044"/>
        <dbReference type="EC" id="2.3.2.6"/>
    </reaction>
</comment>
<comment type="subcellular location">
    <subcellularLocation>
        <location evidence="4">Cytoplasm</location>
    </subcellularLocation>
</comment>
<dbReference type="Gene3D" id="3.30.70.3550">
    <property type="entry name" value="Leucyl/phenylalanyl-tRNA-protein transferase, N-terminal domain"/>
    <property type="match status" value="1"/>
</dbReference>
<organism evidence="5 6">
    <name type="scientific">Legionella lytica</name>
    <dbReference type="NCBI Taxonomy" id="96232"/>
    <lineage>
        <taxon>Bacteria</taxon>
        <taxon>Pseudomonadati</taxon>
        <taxon>Pseudomonadota</taxon>
        <taxon>Gammaproteobacteria</taxon>
        <taxon>Legionellales</taxon>
        <taxon>Legionellaceae</taxon>
        <taxon>Legionella</taxon>
    </lineage>
</organism>
<dbReference type="NCBIfam" id="TIGR00667">
    <property type="entry name" value="aat"/>
    <property type="match status" value="1"/>
</dbReference>
<dbReference type="PANTHER" id="PTHR30098:SF2">
    <property type="entry name" value="LEUCYL_PHENYLALANYL-TRNA--PROTEIN TRANSFERASE"/>
    <property type="match status" value="1"/>
</dbReference>
<keyword evidence="6" id="KW-1185">Reference proteome</keyword>
<evidence type="ECO:0000256" key="3">
    <source>
        <dbReference type="ARBA" id="ARBA00023315"/>
    </source>
</evidence>
<evidence type="ECO:0000256" key="1">
    <source>
        <dbReference type="ARBA" id="ARBA00022490"/>
    </source>
</evidence>
<comment type="similarity">
    <text evidence="4">Belongs to the L/F-transferase family.</text>
</comment>
<evidence type="ECO:0000256" key="2">
    <source>
        <dbReference type="ARBA" id="ARBA00022679"/>
    </source>
</evidence>
<dbReference type="RefSeq" id="WP_400185995.1">
    <property type="nucleotide sequence ID" value="NZ_JBGORX010000001.1"/>
</dbReference>
<keyword evidence="1 4" id="KW-0963">Cytoplasm</keyword>
<comment type="function">
    <text evidence="4">Functions in the N-end rule pathway of protein degradation where it conjugates Leu, Phe and, less efficiently, Met from aminoacyl-tRNAs to the N-termini of proteins containing an N-terminal arginine or lysine.</text>
</comment>
<keyword evidence="3 4" id="KW-0012">Acyltransferase</keyword>
<dbReference type="GO" id="GO:0008914">
    <property type="term" value="F:leucyl-tRNA--protein transferase activity"/>
    <property type="evidence" value="ECO:0007669"/>
    <property type="project" value="UniProtKB-EC"/>
</dbReference>
<gene>
    <name evidence="4 5" type="primary">aat</name>
    <name evidence="5" type="ORF">ACD661_02225</name>
</gene>
<dbReference type="EC" id="2.3.2.6" evidence="4"/>
<evidence type="ECO:0000313" key="6">
    <source>
        <dbReference type="Proteomes" id="UP001615550"/>
    </source>
</evidence>
<comment type="catalytic activity">
    <reaction evidence="4">
        <text>N-terminal L-lysyl-[protein] + L-leucyl-tRNA(Leu) = N-terminal L-leucyl-L-lysyl-[protein] + tRNA(Leu) + H(+)</text>
        <dbReference type="Rhea" id="RHEA:12340"/>
        <dbReference type="Rhea" id="RHEA-COMP:9613"/>
        <dbReference type="Rhea" id="RHEA-COMP:9622"/>
        <dbReference type="Rhea" id="RHEA-COMP:12670"/>
        <dbReference type="Rhea" id="RHEA-COMP:12671"/>
        <dbReference type="ChEBI" id="CHEBI:15378"/>
        <dbReference type="ChEBI" id="CHEBI:65249"/>
        <dbReference type="ChEBI" id="CHEBI:78442"/>
        <dbReference type="ChEBI" id="CHEBI:78494"/>
        <dbReference type="ChEBI" id="CHEBI:133043"/>
        <dbReference type="EC" id="2.3.2.6"/>
    </reaction>
</comment>
<accession>A0ABW8D3W4</accession>
<name>A0ABW8D3W4_9GAMM</name>
<evidence type="ECO:0000313" key="5">
    <source>
        <dbReference type="EMBL" id="MFJ1267369.1"/>
    </source>
</evidence>
<comment type="caution">
    <text evidence="5">The sequence shown here is derived from an EMBL/GenBank/DDBJ whole genome shotgun (WGS) entry which is preliminary data.</text>
</comment>
<dbReference type="EMBL" id="JBGORX010000001">
    <property type="protein sequence ID" value="MFJ1267369.1"/>
    <property type="molecule type" value="Genomic_DNA"/>
</dbReference>
<proteinExistence type="inferred from homology"/>
<dbReference type="Pfam" id="PF03588">
    <property type="entry name" value="Leu_Phe_trans"/>
    <property type="match status" value="1"/>
</dbReference>
<sequence>MLIEPNEEFIFPDPETSDKQGLLLIGGDLSPQRILQAYSQGIFPWYGPGSPVLWWSPNPRLIVRPSAFKVSRSLQKSLKKTFKITVDTAFSEVIRACATSSERVENTWIINDIIEAYTEIHAMGYAHSFEVWLDDELVGGLYGISLGRAFFGESMFHKVTDASKIALYYLCQTMKQWDFDFIDCQLPTPHLLSLGAEIISRTDFMRLLKNTLKYPNMQGVWQTTFS</sequence>
<reference evidence="5 6" key="1">
    <citation type="submission" date="2024-08" db="EMBL/GenBank/DDBJ databases">
        <title>Draft Genome Sequence of Legionella lytica strain DSB2004, Isolated From a Fire Sprinkler System.</title>
        <authorList>
            <person name="Everhart A.D."/>
            <person name="Kidane D.T."/>
            <person name="Farone A.L."/>
            <person name="Farone M.B."/>
        </authorList>
    </citation>
    <scope>NUCLEOTIDE SEQUENCE [LARGE SCALE GENOMIC DNA]</scope>
    <source>
        <strain evidence="5 6">DSB2004</strain>
    </source>
</reference>
<dbReference type="InterPro" id="IPR042221">
    <property type="entry name" value="Leu/Phe-tRNA_Trfase_N"/>
</dbReference>
<dbReference type="HAMAP" id="MF_00688">
    <property type="entry name" value="Leu_Phe_trans"/>
    <property type="match status" value="1"/>
</dbReference>
<comment type="catalytic activity">
    <reaction evidence="4">
        <text>L-phenylalanyl-tRNA(Phe) + an N-terminal L-alpha-aminoacyl-[protein] = an N-terminal L-phenylalanyl-L-alpha-aminoacyl-[protein] + tRNA(Phe)</text>
        <dbReference type="Rhea" id="RHEA:43632"/>
        <dbReference type="Rhea" id="RHEA-COMP:9668"/>
        <dbReference type="Rhea" id="RHEA-COMP:9699"/>
        <dbReference type="Rhea" id="RHEA-COMP:10636"/>
        <dbReference type="Rhea" id="RHEA-COMP:10637"/>
        <dbReference type="ChEBI" id="CHEBI:78442"/>
        <dbReference type="ChEBI" id="CHEBI:78531"/>
        <dbReference type="ChEBI" id="CHEBI:78597"/>
        <dbReference type="ChEBI" id="CHEBI:83561"/>
        <dbReference type="EC" id="2.3.2.6"/>
    </reaction>
</comment>
<dbReference type="SUPFAM" id="SSF55729">
    <property type="entry name" value="Acyl-CoA N-acyltransferases (Nat)"/>
    <property type="match status" value="1"/>
</dbReference>
<dbReference type="Gene3D" id="3.40.630.70">
    <property type="entry name" value="Leucyl/phenylalanyl-tRNA-protein transferase, C-terminal domain"/>
    <property type="match status" value="1"/>
</dbReference>
<dbReference type="PANTHER" id="PTHR30098">
    <property type="entry name" value="LEUCYL/PHENYLALANYL-TRNA--PROTEIN TRANSFERASE"/>
    <property type="match status" value="1"/>
</dbReference>
<keyword evidence="2 4" id="KW-0808">Transferase</keyword>